<dbReference type="Gene3D" id="3.20.20.70">
    <property type="entry name" value="Aldolase class I"/>
    <property type="match status" value="1"/>
</dbReference>
<dbReference type="GO" id="GO:0009228">
    <property type="term" value="P:thiamine biosynthetic process"/>
    <property type="evidence" value="ECO:0007669"/>
    <property type="project" value="UniProtKB-KW"/>
</dbReference>
<proteinExistence type="predicted"/>
<dbReference type="SUPFAM" id="SSF51391">
    <property type="entry name" value="Thiamin phosphate synthase"/>
    <property type="match status" value="1"/>
</dbReference>
<keyword evidence="4" id="KW-1185">Reference proteome</keyword>
<comment type="caution">
    <text evidence="3">The sequence shown here is derived from an EMBL/GenBank/DDBJ whole genome shotgun (WGS) entry which is preliminary data.</text>
</comment>
<feature type="region of interest" description="Disordered" evidence="1">
    <location>
        <begin position="1"/>
        <end position="20"/>
    </location>
</feature>
<dbReference type="CDD" id="cd00564">
    <property type="entry name" value="TMP_TenI"/>
    <property type="match status" value="1"/>
</dbReference>
<dbReference type="InterPro" id="IPR013785">
    <property type="entry name" value="Aldolase_TIM"/>
</dbReference>
<dbReference type="Pfam" id="PF02581">
    <property type="entry name" value="TMP-TENI"/>
    <property type="match status" value="1"/>
</dbReference>
<gene>
    <name evidence="3" type="ORF">GRI35_02985</name>
</gene>
<evidence type="ECO:0000259" key="2">
    <source>
        <dbReference type="Pfam" id="PF02581"/>
    </source>
</evidence>
<feature type="domain" description="Thiamine phosphate synthase/TenI" evidence="2">
    <location>
        <begin position="49"/>
        <end position="181"/>
    </location>
</feature>
<evidence type="ECO:0000313" key="4">
    <source>
        <dbReference type="Proteomes" id="UP000460290"/>
    </source>
</evidence>
<dbReference type="AlphaFoldDB" id="A0A844Z698"/>
<evidence type="ECO:0000313" key="3">
    <source>
        <dbReference type="EMBL" id="MXO82340.1"/>
    </source>
</evidence>
<dbReference type="Proteomes" id="UP000460290">
    <property type="component" value="Unassembled WGS sequence"/>
</dbReference>
<sequence>MSRRYNVRVPQDQTCPEPSRRALPEQWLLSDERNDAALEDALAKLPHRSGFIFRHYHLTKEERRKRYVALAEVARKYGHLVILSDSPVKAKQWKANGIYGAAQRMPKDDKLLKLVTAHDWKEIVAADRAGADAILLSPVFSTRSHAEAKPLGPLRFRILARKAKAPVIALGGMTKENARRLNWARWAAIDGLS</sequence>
<dbReference type="InterPro" id="IPR022998">
    <property type="entry name" value="ThiamineP_synth_TenI"/>
</dbReference>
<organism evidence="3 4">
    <name type="scientific">Pontixanthobacter aestiaquae</name>
    <dbReference type="NCBI Taxonomy" id="1509367"/>
    <lineage>
        <taxon>Bacteria</taxon>
        <taxon>Pseudomonadati</taxon>
        <taxon>Pseudomonadota</taxon>
        <taxon>Alphaproteobacteria</taxon>
        <taxon>Sphingomonadales</taxon>
        <taxon>Erythrobacteraceae</taxon>
        <taxon>Pontixanthobacter</taxon>
    </lineage>
</organism>
<dbReference type="OrthoDB" id="8446047at2"/>
<dbReference type="InterPro" id="IPR036206">
    <property type="entry name" value="ThiamineP_synth_sf"/>
</dbReference>
<name>A0A844Z698_9SPHN</name>
<reference evidence="3 4" key="1">
    <citation type="submission" date="2019-12" db="EMBL/GenBank/DDBJ databases">
        <title>Genomic-based taxomic classification of the family Erythrobacteraceae.</title>
        <authorList>
            <person name="Xu L."/>
        </authorList>
    </citation>
    <scope>NUCLEOTIDE SEQUENCE [LARGE SCALE GENOMIC DNA]</scope>
    <source>
        <strain evidence="3 4">KCTC 42006</strain>
    </source>
</reference>
<accession>A0A844Z698</accession>
<dbReference type="EMBL" id="WTYZ01000001">
    <property type="protein sequence ID" value="MXO82340.1"/>
    <property type="molecule type" value="Genomic_DNA"/>
</dbReference>
<evidence type="ECO:0000256" key="1">
    <source>
        <dbReference type="SAM" id="MobiDB-lite"/>
    </source>
</evidence>
<protein>
    <submittedName>
        <fullName evidence="3">Thiamine phosphate synthase</fullName>
    </submittedName>
</protein>